<dbReference type="AlphaFoldDB" id="A0A6S6M1G4"/>
<accession>A0A6S6M1G4</accession>
<protein>
    <submittedName>
        <fullName evidence="2">ABC-type uncharacterized transport system periplasmic component-like protein</fullName>
    </submittedName>
</protein>
<keyword evidence="1" id="KW-0732">Signal</keyword>
<feature type="chain" id="PRO_5028425305" evidence="1">
    <location>
        <begin position="21"/>
        <end position="282"/>
    </location>
</feature>
<dbReference type="RefSeq" id="WP_185242971.1">
    <property type="nucleotide sequence ID" value="NZ_AP023213.1"/>
</dbReference>
<name>A0A6S6M1G4_9BACT</name>
<dbReference type="InterPro" id="IPR007487">
    <property type="entry name" value="ABC_transpt-TYRBP-like"/>
</dbReference>
<dbReference type="PANTHER" id="PTHR35271:SF1">
    <property type="entry name" value="ABC TRANSPORTER, SUBSTRATE-BINDING LIPOPROTEIN"/>
    <property type="match status" value="1"/>
</dbReference>
<proteinExistence type="predicted"/>
<keyword evidence="3" id="KW-1185">Reference proteome</keyword>
<feature type="signal peptide" evidence="1">
    <location>
        <begin position="1"/>
        <end position="20"/>
    </location>
</feature>
<evidence type="ECO:0000313" key="3">
    <source>
        <dbReference type="Proteomes" id="UP000515472"/>
    </source>
</evidence>
<evidence type="ECO:0000256" key="1">
    <source>
        <dbReference type="SAM" id="SignalP"/>
    </source>
</evidence>
<sequence length="282" mass="31016">MRAFALFLLLAFCLPPLPCAQGADLLILESSRSQIYSDALRGFRSECRSSEETVHLSDYAEVDVQRLVKEERPRVVVAVGDRALAASRKVREVPVVALLSLSLNRHAPDSVGGVAMTVPPREYLKLFHELGVKRVGVFYDPQKSGQYLKRAQQEARQEGVSLVAEPLRNPRDLQGKLARMKGEIDALWMLPDATVVTTVNMEALLLFSMTENVPAVSFASHYLKNGAAAALDIDPFDIGTQAGELACSLLKGGSQHVPVLDPRKAQLKINESVLRKLHLRVP</sequence>
<dbReference type="EMBL" id="AP023213">
    <property type="protein sequence ID" value="BCG48187.1"/>
    <property type="molecule type" value="Genomic_DNA"/>
</dbReference>
<gene>
    <name evidence="2" type="ORF">GEOBRER4_n3063</name>
</gene>
<reference evidence="2 3" key="1">
    <citation type="submission" date="2020-06" db="EMBL/GenBank/DDBJ databases">
        <title>Interaction of electrochemicaly active bacteria, Geobacter bremensis R4 on different carbon anode.</title>
        <authorList>
            <person name="Meng L."/>
            <person name="Yoshida N."/>
        </authorList>
    </citation>
    <scope>NUCLEOTIDE SEQUENCE [LARGE SCALE GENOMIC DNA]</scope>
    <source>
        <strain evidence="2 3">R4</strain>
    </source>
</reference>
<dbReference type="Gene3D" id="3.40.50.2300">
    <property type="match status" value="2"/>
</dbReference>
<dbReference type="KEGG" id="gbn:GEOBRER4_29370"/>
<dbReference type="PANTHER" id="PTHR35271">
    <property type="entry name" value="ABC TRANSPORTER, SUBSTRATE-BINDING LIPOPROTEIN-RELATED"/>
    <property type="match status" value="1"/>
</dbReference>
<evidence type="ECO:0000313" key="2">
    <source>
        <dbReference type="EMBL" id="BCG48187.1"/>
    </source>
</evidence>
<organism evidence="2 3">
    <name type="scientific">Citrifermentans bremense</name>
    <dbReference type="NCBI Taxonomy" id="60035"/>
    <lineage>
        <taxon>Bacteria</taxon>
        <taxon>Pseudomonadati</taxon>
        <taxon>Thermodesulfobacteriota</taxon>
        <taxon>Desulfuromonadia</taxon>
        <taxon>Geobacterales</taxon>
        <taxon>Geobacteraceae</taxon>
        <taxon>Citrifermentans</taxon>
    </lineage>
</organism>
<dbReference type="Proteomes" id="UP000515472">
    <property type="component" value="Chromosome"/>
</dbReference>
<dbReference type="Pfam" id="PF04392">
    <property type="entry name" value="ABC_sub_bind"/>
    <property type="match status" value="1"/>
</dbReference>